<feature type="region of interest" description="Disordered" evidence="7">
    <location>
        <begin position="145"/>
        <end position="173"/>
    </location>
</feature>
<dbReference type="PANTHER" id="PTHR13505:SF7">
    <property type="entry name" value="TRANSMEMBRANE PROTEIN 208"/>
    <property type="match status" value="1"/>
</dbReference>
<evidence type="ECO:0000256" key="7">
    <source>
        <dbReference type="SAM" id="MobiDB-lite"/>
    </source>
</evidence>
<feature type="transmembrane region" description="Helical" evidence="8">
    <location>
        <begin position="20"/>
        <end position="43"/>
    </location>
</feature>
<evidence type="ECO:0008006" key="11">
    <source>
        <dbReference type="Google" id="ProtNLM"/>
    </source>
</evidence>
<organism evidence="9 10">
    <name type="scientific">Riccia fluitans</name>
    <dbReference type="NCBI Taxonomy" id="41844"/>
    <lineage>
        <taxon>Eukaryota</taxon>
        <taxon>Viridiplantae</taxon>
        <taxon>Streptophyta</taxon>
        <taxon>Embryophyta</taxon>
        <taxon>Marchantiophyta</taxon>
        <taxon>Marchantiopsida</taxon>
        <taxon>Marchantiidae</taxon>
        <taxon>Marchantiales</taxon>
        <taxon>Ricciaceae</taxon>
        <taxon>Riccia</taxon>
    </lineage>
</organism>
<evidence type="ECO:0000313" key="10">
    <source>
        <dbReference type="Proteomes" id="UP001605036"/>
    </source>
</evidence>
<evidence type="ECO:0000256" key="2">
    <source>
        <dbReference type="ARBA" id="ARBA00009950"/>
    </source>
</evidence>
<keyword evidence="5 8" id="KW-1133">Transmembrane helix</keyword>
<keyword evidence="10" id="KW-1185">Reference proteome</keyword>
<evidence type="ECO:0000256" key="1">
    <source>
        <dbReference type="ARBA" id="ARBA00004477"/>
    </source>
</evidence>
<gene>
    <name evidence="9" type="ORF">R1flu_017178</name>
</gene>
<comment type="caution">
    <text evidence="9">The sequence shown here is derived from an EMBL/GenBank/DDBJ whole genome shotgun (WGS) entry which is preliminary data.</text>
</comment>
<comment type="subcellular location">
    <subcellularLocation>
        <location evidence="1">Endoplasmic reticulum membrane</location>
        <topology evidence="1">Multi-pass membrane protein</topology>
    </subcellularLocation>
</comment>
<dbReference type="EMBL" id="JBHFFA010000037">
    <property type="protein sequence ID" value="KAL2603181.1"/>
    <property type="molecule type" value="Genomic_DNA"/>
</dbReference>
<feature type="compositionally biased region" description="Basic residues" evidence="7">
    <location>
        <begin position="164"/>
        <end position="173"/>
    </location>
</feature>
<dbReference type="Proteomes" id="UP001605036">
    <property type="component" value="Unassembled WGS sequence"/>
</dbReference>
<proteinExistence type="inferred from homology"/>
<evidence type="ECO:0000256" key="6">
    <source>
        <dbReference type="ARBA" id="ARBA00023136"/>
    </source>
</evidence>
<dbReference type="AlphaFoldDB" id="A0ABD1XEB7"/>
<accession>A0ABD1XEB7</accession>
<keyword evidence="3 8" id="KW-0812">Transmembrane</keyword>
<evidence type="ECO:0000313" key="9">
    <source>
        <dbReference type="EMBL" id="KAL2603181.1"/>
    </source>
</evidence>
<dbReference type="Pfam" id="PF05620">
    <property type="entry name" value="TMEM208_SND2"/>
    <property type="match status" value="1"/>
</dbReference>
<dbReference type="InterPro" id="IPR008506">
    <property type="entry name" value="SND2/TMEM208"/>
</dbReference>
<protein>
    <recommendedName>
        <fullName evidence="11">Transmembrane protein 208</fullName>
    </recommendedName>
</protein>
<dbReference type="GO" id="GO:0005789">
    <property type="term" value="C:endoplasmic reticulum membrane"/>
    <property type="evidence" value="ECO:0007669"/>
    <property type="project" value="UniProtKB-SubCell"/>
</dbReference>
<name>A0ABD1XEB7_9MARC</name>
<sequence length="173" mass="20053">MANAGAKKRREENLKHMRFLQILVLAANGVYILGRVVIFSSSVTWKHYVGMMLTSGAYQLSYNWIKDLSLPTYDDKGDLTDGGYDLKTPGLCSYLHDLLYITAFVQFGSLISDKVWYTYLLIPAFGLYKLWTELLYPYFFLSQKAEPEDEVSRKKREKAERKANRPKFAKARR</sequence>
<keyword evidence="4" id="KW-0256">Endoplasmic reticulum</keyword>
<comment type="similarity">
    <text evidence="2">Belongs to the TMEM208 family.</text>
</comment>
<evidence type="ECO:0000256" key="5">
    <source>
        <dbReference type="ARBA" id="ARBA00022989"/>
    </source>
</evidence>
<evidence type="ECO:0000256" key="4">
    <source>
        <dbReference type="ARBA" id="ARBA00022824"/>
    </source>
</evidence>
<keyword evidence="6 8" id="KW-0472">Membrane</keyword>
<evidence type="ECO:0000256" key="8">
    <source>
        <dbReference type="SAM" id="Phobius"/>
    </source>
</evidence>
<feature type="transmembrane region" description="Helical" evidence="8">
    <location>
        <begin position="116"/>
        <end position="136"/>
    </location>
</feature>
<evidence type="ECO:0000256" key="3">
    <source>
        <dbReference type="ARBA" id="ARBA00022692"/>
    </source>
</evidence>
<reference evidence="9 10" key="1">
    <citation type="submission" date="2024-09" db="EMBL/GenBank/DDBJ databases">
        <title>Chromosome-scale assembly of Riccia fluitans.</title>
        <authorList>
            <person name="Paukszto L."/>
            <person name="Sawicki J."/>
            <person name="Karawczyk K."/>
            <person name="Piernik-Szablinska J."/>
            <person name="Szczecinska M."/>
            <person name="Mazdziarz M."/>
        </authorList>
    </citation>
    <scope>NUCLEOTIDE SEQUENCE [LARGE SCALE GENOMIC DNA]</scope>
    <source>
        <strain evidence="9">Rf_01</strain>
        <tissue evidence="9">Aerial parts of the thallus</tissue>
    </source>
</reference>
<dbReference type="PANTHER" id="PTHR13505">
    <property type="entry name" value="TRANSMEMBRANE PROTEIN 208"/>
    <property type="match status" value="1"/>
</dbReference>